<dbReference type="InterPro" id="IPR035965">
    <property type="entry name" value="PAS-like_dom_sf"/>
</dbReference>
<organism evidence="8 9">
    <name type="scientific">Rhodocyclus tenuis</name>
    <name type="common">Rhodospirillum tenue</name>
    <dbReference type="NCBI Taxonomy" id="1066"/>
    <lineage>
        <taxon>Bacteria</taxon>
        <taxon>Pseudomonadati</taxon>
        <taxon>Pseudomonadota</taxon>
        <taxon>Betaproteobacteria</taxon>
        <taxon>Rhodocyclales</taxon>
        <taxon>Rhodocyclaceae</taxon>
        <taxon>Rhodocyclus</taxon>
    </lineage>
</organism>
<sequence length="544" mass="58487">MRNNQPVTAVETLLPEGEFIYSRTDLKGMIVEANAAFAKVSAYTREEMIGQPHNLVRHPDMPVEAFADMWADLKAGRPWRGLVKNRRSDGGFYWVVANASPVRENGNVVGYQSVRSRPTRDEIAAAQDAYKRLKAGDKAIRVEHGRIVHSRTGLVSSLLEIYTQMGAIGLISILLGALLLLPESLDIPFLPWVKMGLGTFGIVSGLGFLLLFVPHLRRDLGAINDYLERVLTTGNLRQRLFLKRRDAIGGVASRVDCFVSSIQATVQGMDDSAIQVQRVSHEVEQGVDNVADSARVQSDATSAAAAGIEEITVSISEVTAHAAATRTAAQEASEASLRGAELSAKASTTILALAETVKESAAQVELLGEQSEEISRITGVIREIADQTNLLALNAAIEAARAGEQGRGFAVVADEVRKLAERTGKATQEISDMIGAIQSETQKAVDGMRSGATQVETGVLLVQDAQTALTEINSQMGVTVGMVNDISHSSSEQQEAMTLMAQSVERVATMTEQNVAVVAQTHGAVETLNGVVERMRKSVNQFSV</sequence>
<comment type="similarity">
    <text evidence="3">Belongs to the methyl-accepting chemotaxis (MCP) protein family.</text>
</comment>
<evidence type="ECO:0000259" key="6">
    <source>
        <dbReference type="PROSITE" id="PS50111"/>
    </source>
</evidence>
<name>A0A840GA72_RHOTE</name>
<dbReference type="Gene3D" id="1.10.287.950">
    <property type="entry name" value="Methyl-accepting chemotaxis protein"/>
    <property type="match status" value="1"/>
</dbReference>
<dbReference type="SMART" id="SM00283">
    <property type="entry name" value="MA"/>
    <property type="match status" value="1"/>
</dbReference>
<keyword evidence="8" id="KW-0675">Receptor</keyword>
<feature type="transmembrane region" description="Helical" evidence="5">
    <location>
        <begin position="192"/>
        <end position="213"/>
    </location>
</feature>
<evidence type="ECO:0000256" key="4">
    <source>
        <dbReference type="PROSITE-ProRule" id="PRU00284"/>
    </source>
</evidence>
<evidence type="ECO:0000313" key="8">
    <source>
        <dbReference type="EMBL" id="MBB4248746.1"/>
    </source>
</evidence>
<dbReference type="GO" id="GO:0007165">
    <property type="term" value="P:signal transduction"/>
    <property type="evidence" value="ECO:0007669"/>
    <property type="project" value="UniProtKB-KW"/>
</dbReference>
<evidence type="ECO:0000256" key="5">
    <source>
        <dbReference type="SAM" id="Phobius"/>
    </source>
</evidence>
<keyword evidence="5" id="KW-0472">Membrane</keyword>
<dbReference type="EMBL" id="JACIGE010000013">
    <property type="protein sequence ID" value="MBB4248746.1"/>
    <property type="molecule type" value="Genomic_DNA"/>
</dbReference>
<gene>
    <name evidence="8" type="ORF">GGD90_003146</name>
</gene>
<evidence type="ECO:0000256" key="2">
    <source>
        <dbReference type="ARBA" id="ARBA00023224"/>
    </source>
</evidence>
<dbReference type="PROSITE" id="PS50112">
    <property type="entry name" value="PAS"/>
    <property type="match status" value="1"/>
</dbReference>
<dbReference type="PROSITE" id="PS50111">
    <property type="entry name" value="CHEMOTAXIS_TRANSDUC_2"/>
    <property type="match status" value="1"/>
</dbReference>
<evidence type="ECO:0000313" key="9">
    <source>
        <dbReference type="Proteomes" id="UP000587070"/>
    </source>
</evidence>
<evidence type="ECO:0000256" key="3">
    <source>
        <dbReference type="ARBA" id="ARBA00029447"/>
    </source>
</evidence>
<comment type="subcellular location">
    <subcellularLocation>
        <location evidence="1">Membrane</location>
    </subcellularLocation>
</comment>
<dbReference type="FunFam" id="1.10.287.950:FF:000001">
    <property type="entry name" value="Methyl-accepting chemotaxis sensory transducer"/>
    <property type="match status" value="1"/>
</dbReference>
<evidence type="ECO:0000259" key="7">
    <source>
        <dbReference type="PROSITE" id="PS50112"/>
    </source>
</evidence>
<comment type="caution">
    <text evidence="8">The sequence shown here is derived from an EMBL/GenBank/DDBJ whole genome shotgun (WGS) entry which is preliminary data.</text>
</comment>
<keyword evidence="5" id="KW-1133">Transmembrane helix</keyword>
<reference evidence="8 9" key="1">
    <citation type="submission" date="2020-08" db="EMBL/GenBank/DDBJ databases">
        <title>Genome sequencing of Purple Non-Sulfur Bacteria from various extreme environments.</title>
        <authorList>
            <person name="Mayer M."/>
        </authorList>
    </citation>
    <scope>NUCLEOTIDE SEQUENCE [LARGE SCALE GENOMIC DNA]</scope>
    <source>
        <strain evidence="8 9">2761</strain>
    </source>
</reference>
<feature type="transmembrane region" description="Helical" evidence="5">
    <location>
        <begin position="161"/>
        <end position="180"/>
    </location>
</feature>
<keyword evidence="5" id="KW-0812">Transmembrane</keyword>
<dbReference type="AlphaFoldDB" id="A0A840GA72"/>
<protein>
    <submittedName>
        <fullName evidence="8">Aerotaxis receptor</fullName>
    </submittedName>
</protein>
<dbReference type="Gene3D" id="3.30.450.20">
    <property type="entry name" value="PAS domain"/>
    <property type="match status" value="1"/>
</dbReference>
<keyword evidence="2 4" id="KW-0807">Transducer</keyword>
<dbReference type="Pfam" id="PF08447">
    <property type="entry name" value="PAS_3"/>
    <property type="match status" value="1"/>
</dbReference>
<dbReference type="SUPFAM" id="SSF55785">
    <property type="entry name" value="PYP-like sensor domain (PAS domain)"/>
    <property type="match status" value="1"/>
</dbReference>
<dbReference type="GO" id="GO:0016020">
    <property type="term" value="C:membrane"/>
    <property type="evidence" value="ECO:0007669"/>
    <property type="project" value="UniProtKB-SubCell"/>
</dbReference>
<dbReference type="InterPro" id="IPR013655">
    <property type="entry name" value="PAS_fold_3"/>
</dbReference>
<dbReference type="Pfam" id="PF00015">
    <property type="entry name" value="MCPsignal"/>
    <property type="match status" value="1"/>
</dbReference>
<feature type="domain" description="PAS" evidence="7">
    <location>
        <begin position="25"/>
        <end position="60"/>
    </location>
</feature>
<feature type="domain" description="Methyl-accepting transducer" evidence="6">
    <location>
        <begin position="272"/>
        <end position="508"/>
    </location>
</feature>
<proteinExistence type="inferred from homology"/>
<dbReference type="PANTHER" id="PTHR32089:SF74">
    <property type="entry name" value="METHYL-ACCEPTING CHEMOTAXIS PROTEIN AER"/>
    <property type="match status" value="1"/>
</dbReference>
<dbReference type="OrthoDB" id="9806477at2"/>
<keyword evidence="9" id="KW-1185">Reference proteome</keyword>
<evidence type="ECO:0000256" key="1">
    <source>
        <dbReference type="ARBA" id="ARBA00004370"/>
    </source>
</evidence>
<dbReference type="RefSeq" id="WP_153117577.1">
    <property type="nucleotide sequence ID" value="NZ_JACIGE010000013.1"/>
</dbReference>
<accession>A0A840GA72</accession>
<dbReference type="PANTHER" id="PTHR32089">
    <property type="entry name" value="METHYL-ACCEPTING CHEMOTAXIS PROTEIN MCPB"/>
    <property type="match status" value="1"/>
</dbReference>
<dbReference type="Proteomes" id="UP000587070">
    <property type="component" value="Unassembled WGS sequence"/>
</dbReference>
<dbReference type="CDD" id="cd11386">
    <property type="entry name" value="MCP_signal"/>
    <property type="match status" value="1"/>
</dbReference>
<dbReference type="InterPro" id="IPR004089">
    <property type="entry name" value="MCPsignal_dom"/>
</dbReference>
<dbReference type="CDD" id="cd00130">
    <property type="entry name" value="PAS"/>
    <property type="match status" value="1"/>
</dbReference>
<dbReference type="GO" id="GO:0006935">
    <property type="term" value="P:chemotaxis"/>
    <property type="evidence" value="ECO:0007669"/>
    <property type="project" value="UniProtKB-ARBA"/>
</dbReference>
<dbReference type="InterPro" id="IPR000014">
    <property type="entry name" value="PAS"/>
</dbReference>
<dbReference type="NCBIfam" id="TIGR00229">
    <property type="entry name" value="sensory_box"/>
    <property type="match status" value="1"/>
</dbReference>
<dbReference type="SUPFAM" id="SSF58104">
    <property type="entry name" value="Methyl-accepting chemotaxis protein (MCP) signaling domain"/>
    <property type="match status" value="1"/>
</dbReference>